<dbReference type="Proteomes" id="UP000223234">
    <property type="component" value="Segment"/>
</dbReference>
<organism evidence="1 2">
    <name type="scientific">Tsukamurella phage TIN4</name>
    <dbReference type="NCBI Taxonomy" id="1636547"/>
    <lineage>
        <taxon>Viruses</taxon>
        <taxon>Duplodnaviria</taxon>
        <taxon>Heunggongvirae</taxon>
        <taxon>Uroviricota</taxon>
        <taxon>Caudoviricetes</taxon>
        <taxon>Tinduovirus</taxon>
        <taxon>Tinduovirus TIN3</taxon>
    </lineage>
</organism>
<protein>
    <submittedName>
        <fullName evidence="1">Uncharacterized protein</fullName>
    </submittedName>
</protein>
<proteinExistence type="predicted"/>
<evidence type="ECO:0000313" key="1">
    <source>
        <dbReference type="EMBL" id="AKJ72006.1"/>
    </source>
</evidence>
<evidence type="ECO:0000313" key="2">
    <source>
        <dbReference type="Proteomes" id="UP000223234"/>
    </source>
</evidence>
<accession>A0A0K0N5Y1</accession>
<name>A0A0K0N5Y1_9CAUD</name>
<sequence>MSHVTDDAIKRLTERLRRAESGSGGAPHSVNPEIGAEVQAKGFEYVMSLRAALDGVNAELDTIIGHLKDLKAPKSVIAEAEAAYWKIVEAHVALTSPMNFYYFGEEHNE</sequence>
<gene>
    <name evidence="1" type="ORF">TIN4_100</name>
</gene>
<reference evidence="1 2" key="1">
    <citation type="journal article" date="2015" name="Appl. Environ. Microbiol.">
        <title>Three of a Kind: Genetically Similar Tsukamurella Phages TIN2, TIN3, and TIN4.</title>
        <authorList>
            <person name="Dyson Z.A."/>
            <person name="Tucci J."/>
            <person name="Seviour R.J."/>
            <person name="Petrovski S."/>
        </authorList>
    </citation>
    <scope>NUCLEOTIDE SEQUENCE [LARGE SCALE GENOMIC DNA]</scope>
</reference>
<dbReference type="EMBL" id="KR011064">
    <property type="protein sequence ID" value="AKJ72006.1"/>
    <property type="molecule type" value="Genomic_DNA"/>
</dbReference>